<dbReference type="RefSeq" id="WP_194702174.1">
    <property type="nucleotide sequence ID" value="NZ_JADKNH010000007.1"/>
</dbReference>
<dbReference type="EMBL" id="JADKNH010000007">
    <property type="protein sequence ID" value="MBF4693935.1"/>
    <property type="molecule type" value="Genomic_DNA"/>
</dbReference>
<proteinExistence type="predicted"/>
<gene>
    <name evidence="1" type="ORF">ISU02_12510</name>
</gene>
<name>A0ABR9ZU12_9FIRM</name>
<comment type="caution">
    <text evidence="1">The sequence shown here is derived from an EMBL/GenBank/DDBJ whole genome shotgun (WGS) entry which is preliminary data.</text>
</comment>
<reference evidence="1 2" key="1">
    <citation type="submission" date="2020-11" db="EMBL/GenBank/DDBJ databases">
        <title>Fusibacter basophilias sp. nov.</title>
        <authorList>
            <person name="Qiu D."/>
        </authorList>
    </citation>
    <scope>NUCLEOTIDE SEQUENCE [LARGE SCALE GENOMIC DNA]</scope>
    <source>
        <strain evidence="1 2">Q10-2</strain>
    </source>
</reference>
<dbReference type="Proteomes" id="UP000614200">
    <property type="component" value="Unassembled WGS sequence"/>
</dbReference>
<accession>A0ABR9ZU12</accession>
<keyword evidence="2" id="KW-1185">Reference proteome</keyword>
<protein>
    <submittedName>
        <fullName evidence="1">Uncharacterized protein</fullName>
    </submittedName>
</protein>
<organism evidence="1 2">
    <name type="scientific">Fusibacter ferrireducens</name>
    <dbReference type="NCBI Taxonomy" id="2785058"/>
    <lineage>
        <taxon>Bacteria</taxon>
        <taxon>Bacillati</taxon>
        <taxon>Bacillota</taxon>
        <taxon>Clostridia</taxon>
        <taxon>Eubacteriales</taxon>
        <taxon>Eubacteriales Family XII. Incertae Sedis</taxon>
        <taxon>Fusibacter</taxon>
    </lineage>
</organism>
<evidence type="ECO:0000313" key="1">
    <source>
        <dbReference type="EMBL" id="MBF4693935.1"/>
    </source>
</evidence>
<sequence>MGTSEREEISAKLEKVSLKLETKEGYRLAIGGICLAGTQEYWKEKFTELTQVQICRDNIYMIDYTIATALRDLAEASLYFVGCSLDTQGKLNDNERTGGIVGCPNEPIESAASCCEIFPNGFSMYSEPGGPGMVALADPEITMQVVKKIKSIKEKELEQEVLKVIQQSGIDSFILVFDGSGDRAQGMLIVSVSNAMTIISLKENRVWNIEK</sequence>
<evidence type="ECO:0000313" key="2">
    <source>
        <dbReference type="Proteomes" id="UP000614200"/>
    </source>
</evidence>